<evidence type="ECO:0000313" key="1">
    <source>
        <dbReference type="EMBL" id="CAA9492612.1"/>
    </source>
</evidence>
<gene>
    <name evidence="1" type="ORF">AVDCRST_MAG05-1974</name>
</gene>
<dbReference type="EMBL" id="CADCVM010000206">
    <property type="protein sequence ID" value="CAA9492612.1"/>
    <property type="molecule type" value="Genomic_DNA"/>
</dbReference>
<sequence length="26" mass="3087">DRLLRPRFRAMGERGSRVGRLLLLFT</sequence>
<feature type="non-terminal residue" evidence="1">
    <location>
        <position position="1"/>
    </location>
</feature>
<name>A0A6J4SIH1_9ACTN</name>
<proteinExistence type="predicted"/>
<protein>
    <submittedName>
        <fullName evidence="1">Uncharacterized protein</fullName>
    </submittedName>
</protein>
<reference evidence="1" key="1">
    <citation type="submission" date="2020-02" db="EMBL/GenBank/DDBJ databases">
        <authorList>
            <person name="Meier V. D."/>
        </authorList>
    </citation>
    <scope>NUCLEOTIDE SEQUENCE</scope>
    <source>
        <strain evidence="1">AVDCRST_MAG05</strain>
    </source>
</reference>
<dbReference type="AlphaFoldDB" id="A0A6J4SIH1"/>
<accession>A0A6J4SIH1</accession>
<organism evidence="1">
    <name type="scientific">uncultured Rubrobacteraceae bacterium</name>
    <dbReference type="NCBI Taxonomy" id="349277"/>
    <lineage>
        <taxon>Bacteria</taxon>
        <taxon>Bacillati</taxon>
        <taxon>Actinomycetota</taxon>
        <taxon>Rubrobacteria</taxon>
        <taxon>Rubrobacterales</taxon>
        <taxon>Rubrobacteraceae</taxon>
        <taxon>environmental samples</taxon>
    </lineage>
</organism>